<dbReference type="EMBL" id="MU006717">
    <property type="protein sequence ID" value="KAF2627264.1"/>
    <property type="molecule type" value="Genomic_DNA"/>
</dbReference>
<proteinExistence type="predicted"/>
<gene>
    <name evidence="1" type="ORF">BU25DRAFT_491341</name>
</gene>
<evidence type="ECO:0000313" key="1">
    <source>
        <dbReference type="EMBL" id="KAF2627264.1"/>
    </source>
</evidence>
<sequence>MGATSIQDAKILVQSSKVKDRTDGLKNLIHILRHNRGKPSLEALANKAYLALCETLFQCLRDERSAFLRSKATTSKAKTNLVLSATALRLVIAAGVRTIKSSTVEVIVDTIVEVLSSSDGPLVKPLLQDIPKTLRLLLEYQPHVERLSQDCWDAAVAFCIDSLAGTSLEAEVEAANSWSTSVSGRGRTPLESTDASIARGSPREPVARTRSVADEFSHSTEDFIHCLLALVKATNAPVLAKAEAIMTALLYFLKRRTGRGSVAAAALAGINAILARTALQSLDLSKRIITELLPLMKPMWSEQLLRDEILITLTYTEAHISSLVADLEDTTTCVDLEAVLETMYADYRTRKETTMHQYLEEDHLCFRHLGAADADTHPLNTLAFSMETEHLKSEGLWATVHAIARFSSMLDKRKRKTMHDREADGESASKRVRIDLLFDEYTRHLAEPRSNAKRAALQIVAFSVQEGPVDEDNLLSLMDRLTSCMSDENVAHSVWSMVALAAAAFQESAKRPTLLPTWVSVWQSASRAVTSPSLSRAACQLMDVLLKLGIVPFTAVSDTIQSMLLSIELTGPSLLTESSSSLLTTIMRERLKENPTHFNQTAERIMSWLLSKWTPSLWSERTYAATNAHHCNARDVLQILYACLDVPPNLPEPSPFLVLGPISQARLWNARYQALARYLLLLENDETYLTQTPTRPSLSHVSVAEHQPTNMEIRVLEYCLSEVDRARERWKEASQTNIQTISSDMMRIVTNLCIIAPAVASLSDPQDRRVIALESSTDKLVYAFISTLSKPQIEQYKIDAVLETCTKSLPDLSVYDKLSTNVFRQTGVSILSRHLSKALGDRIEAKQSFYAEDDDFMDVDDGDDSQMTSNMASIESDVPRHTEQAETDIAALRASSFSYLHLIAAVTEGSDQNVDQIPSSFVDYLISLSENELLHSRQFIRSLLHSGLRLSRTDCLNLLERLSDALAAPRAREYNTSEVANGMLVEFLIGTALVWGPDKKDPEAKILYENIEAMYAYYVKGLEKNGVRRSANLQETIAVFLHGLLKHHPNFGQNPKVPSVRTSLFELLSESEITVKYHIAERLPSMFEDFVLSEHDKILHDVDSSLPGEDDGLEGIALRLLVLSKLASRWHTLLRSSVYRIFATAGSVKQAARHAQRCISQVAESRDIVSSQQLFQLFAPQILFTWLDRGNKFASIPFLTFGYTTLVDLIRDVEAEAVGQAIMFGRRGEVDYLAKQLDTSTTDLLCKNIGKAAAYTISWDICRGFARNKAEPSYANLLKDLMGNDKYFNLVQKQFPQVLGCILQTVDQEERIGKSLEKKPAFTPAAKTLTEMLNISHAAQDINTGIEPSFNAFYLPDQLERLCRRTGDDPVGFWQPSTFTYVMRALLDRIHPALGSLYARSMIRKIRIVIALAGPVAYEGYPLQMTLQSLRPFLTDIQCAEDTVGIMQHLFERGTPYLRQHLNFVTGIGLSILISIRVFLGTTQDSTTQQSQHIATMTTANRFHTWLTEYLKSQAEAISLSERPSSVRAFKSITTAASRVRAEGNSVRGSEESTLLVEILNDVRSGRKLLNKTSREVALNLLCQDFQLAATAREDVLGKDQDAAEYAGLVWESCRRPNVGEGYLLWAARVLGRAFSTHGEIKQSVPASRRLIASGQSSKDPLGKTSRETIIREVVDLFYSDERNEVSLAESAVRYLIARLPKGDRQYEAEIYNAIPDAIGKALVLYIPDPSVSALIASSEAPKFAAAPTEDKTVAVWVRDLAVALCAVASEDPILGALPALLHGIDHMAERVFPYILHLVLLAEYDEERSVREAVSTATMAWFRDCNSKNARYVRILIQAILYLRSQPVPKEVTRVDRDRWLEIDYLEASRAATACAMYRSALLFAETSSGQPVVKSASRRSSVLIPPPKLPTDLQLAIYKNLDEPDSFYGIDRGSGLSAVLDRLDYEADGVKSLIFRGARLDSQMRRQNELELSDTRGTVKSLIMLNMNSVTHSLLSNDQFRDKGDDAVESTLHTARKLGQWDIKAPETNHTESATLFKAFQGLHMAKTPQQAQENFDQQMLATMNFLTGRDSSSIPTKTRLRTLAALTEADEVLRADNPEYLLDVWDRMKARERWMRAGEFTDVRQLLSCRETLYNVLSTNNAMIESLHTRTATIRNMEVEALVSSSSISRRHGAIQESLASVTYLSDIVPKCKSAGLDIEAVAQHEVANVLWELGETDTSIRMRQNLINHASFDSQNVDLSLPVLLARLGHHLAEARLAKPDAIMQEYLEPAIRELKGQEQGAGPGQVFHEFALFCDKQLQSPEAAEDLERIKTVMDRKLQEYHDFIKLAKTDKSKSMRETYQRSARRAKTWYDLDNTEYERMRKGREQFLRQCLENYLLSLAASDEYNNDALRVFALWIEYADTDLANEAVKLYLSKVPSGKFALLMNQLSSRLQNESTPFQKLLLGLVYRICIEHPYHGMHQIFAIQMKVGPITREDVARSKDESARSRQKAAIELANALRNDKRSRSYWSSIYQSNEIYHNLAMFKSEKESTQQGRELPLDRYKESKELVSTIPKLNVPPATLQVEVRPNMDYTDLPRIQRFKSTMSIANGLSAPKIITAVGTDGKPYKQLFKSGNDDLRQDAIMEQVFDQVSRLLKNHTATRIRNIGIRTYKVLPLSTRSGLMEFVPNTLPLHTWVMPAHERYYPNDYKSDRCRREIGACQSDSLSTRVKVWKKVTENFHPVMRYFLLERFEDPDEWFERRLAYTRSTAAISILGHVLGLGDRHCHNILLDEKSGEVVHIDLGVSFEAGRVLPIPEVVPFRLTRDLVDAMGYTKTEGVFRRSCEFTMDTLREERESIMTLLNVLRYDPLVNWSVTPTKAKRMQEGDATNTARGQSVAPGGTPAPPGSAVEQAEVVHESLKKREKEEQAGEAGRALSVVEKKLSKTLIQSARLTILILKPITMRLSALAFAGLAAAAPATLNARQSYSVDISGSYWDATITSQTGRPGYSIRDLTTSFHNPKFEQTANGTCHYSFVPQGFNPPAVTDRCDTGLAYTWDYTTLTLTQKIAVGNETLTLYGSAVIKNECKSDGAGSGSSCKGTGRVELDHYCKPDGCYSPDGGV</sequence>
<protein>
    <submittedName>
        <fullName evidence="1">Uncharacterized protein</fullName>
    </submittedName>
</protein>
<comment type="caution">
    <text evidence="1">The sequence shown here is derived from an EMBL/GenBank/DDBJ whole genome shotgun (WGS) entry which is preliminary data.</text>
</comment>
<accession>A0ACB6S230</accession>
<evidence type="ECO:0000313" key="2">
    <source>
        <dbReference type="Proteomes" id="UP000799754"/>
    </source>
</evidence>
<keyword evidence="2" id="KW-1185">Reference proteome</keyword>
<dbReference type="Proteomes" id="UP000799754">
    <property type="component" value="Unassembled WGS sequence"/>
</dbReference>
<reference evidence="1" key="1">
    <citation type="journal article" date="2020" name="Stud. Mycol.">
        <title>101 Dothideomycetes genomes: a test case for predicting lifestyles and emergence of pathogens.</title>
        <authorList>
            <person name="Haridas S."/>
            <person name="Albert R."/>
            <person name="Binder M."/>
            <person name="Bloem J."/>
            <person name="Labutti K."/>
            <person name="Salamov A."/>
            <person name="Andreopoulos B."/>
            <person name="Baker S."/>
            <person name="Barry K."/>
            <person name="Bills G."/>
            <person name="Bluhm B."/>
            <person name="Cannon C."/>
            <person name="Castanera R."/>
            <person name="Culley D."/>
            <person name="Daum C."/>
            <person name="Ezra D."/>
            <person name="Gonzalez J."/>
            <person name="Henrissat B."/>
            <person name="Kuo A."/>
            <person name="Liang C."/>
            <person name="Lipzen A."/>
            <person name="Lutzoni F."/>
            <person name="Magnuson J."/>
            <person name="Mondo S."/>
            <person name="Nolan M."/>
            <person name="Ohm R."/>
            <person name="Pangilinan J."/>
            <person name="Park H.-J."/>
            <person name="Ramirez L."/>
            <person name="Alfaro M."/>
            <person name="Sun H."/>
            <person name="Tritt A."/>
            <person name="Yoshinaga Y."/>
            <person name="Zwiers L.-H."/>
            <person name="Turgeon B."/>
            <person name="Goodwin S."/>
            <person name="Spatafora J."/>
            <person name="Crous P."/>
            <person name="Grigoriev I."/>
        </authorList>
    </citation>
    <scope>NUCLEOTIDE SEQUENCE</scope>
    <source>
        <strain evidence="1">CBS 525.71</strain>
    </source>
</reference>
<name>A0ACB6S230_9PLEO</name>
<organism evidence="1 2">
    <name type="scientific">Macroventuria anomochaeta</name>
    <dbReference type="NCBI Taxonomy" id="301207"/>
    <lineage>
        <taxon>Eukaryota</taxon>
        <taxon>Fungi</taxon>
        <taxon>Dikarya</taxon>
        <taxon>Ascomycota</taxon>
        <taxon>Pezizomycotina</taxon>
        <taxon>Dothideomycetes</taxon>
        <taxon>Pleosporomycetidae</taxon>
        <taxon>Pleosporales</taxon>
        <taxon>Pleosporineae</taxon>
        <taxon>Didymellaceae</taxon>
        <taxon>Macroventuria</taxon>
    </lineage>
</organism>